<dbReference type="GO" id="GO:0005886">
    <property type="term" value="C:plasma membrane"/>
    <property type="evidence" value="ECO:0007669"/>
    <property type="project" value="UniProtKB-SubCell"/>
</dbReference>
<dbReference type="PANTHER" id="PTHR32309:SF31">
    <property type="entry name" value="CAPSULAR EXOPOLYSACCHARIDE FAMILY"/>
    <property type="match status" value="1"/>
</dbReference>
<keyword evidence="7 8" id="KW-0472">Membrane</keyword>
<dbReference type="PANTHER" id="PTHR32309">
    <property type="entry name" value="TYROSINE-PROTEIN KINASE"/>
    <property type="match status" value="1"/>
</dbReference>
<dbReference type="InterPro" id="IPR005702">
    <property type="entry name" value="Wzc-like_C"/>
</dbReference>
<dbReference type="OrthoDB" id="9794577at2"/>
<dbReference type="AlphaFoldDB" id="A0A418V767"/>
<keyword evidence="6 8" id="KW-1133">Transmembrane helix</keyword>
<evidence type="ECO:0000256" key="7">
    <source>
        <dbReference type="ARBA" id="ARBA00023136"/>
    </source>
</evidence>
<evidence type="ECO:0000256" key="8">
    <source>
        <dbReference type="SAM" id="Phobius"/>
    </source>
</evidence>
<dbReference type="Gene3D" id="3.40.50.300">
    <property type="entry name" value="P-loop containing nucleotide triphosphate hydrolases"/>
    <property type="match status" value="1"/>
</dbReference>
<organism evidence="11 12">
    <name type="scientific">Deinococcus cavernae</name>
    <dbReference type="NCBI Taxonomy" id="2320857"/>
    <lineage>
        <taxon>Bacteria</taxon>
        <taxon>Thermotogati</taxon>
        <taxon>Deinococcota</taxon>
        <taxon>Deinococci</taxon>
        <taxon>Deinococcales</taxon>
        <taxon>Deinococcaceae</taxon>
        <taxon>Deinococcus</taxon>
    </lineage>
</organism>
<name>A0A418V767_9DEIO</name>
<gene>
    <name evidence="11" type="ORF">D3875_10635</name>
</gene>
<dbReference type="InterPro" id="IPR050445">
    <property type="entry name" value="Bact_polysacc_biosynth/exp"/>
</dbReference>
<evidence type="ECO:0000259" key="10">
    <source>
        <dbReference type="Pfam" id="PF02706"/>
    </source>
</evidence>
<dbReference type="RefSeq" id="WP_119763611.1">
    <property type="nucleotide sequence ID" value="NZ_QYUJ01000014.1"/>
</dbReference>
<dbReference type="InterPro" id="IPR027417">
    <property type="entry name" value="P-loop_NTPase"/>
</dbReference>
<comment type="subcellular location">
    <subcellularLocation>
        <location evidence="1">Cell membrane</location>
        <topology evidence="1">Multi-pass membrane protein</topology>
    </subcellularLocation>
</comment>
<evidence type="ECO:0000259" key="9">
    <source>
        <dbReference type="Pfam" id="PF01656"/>
    </source>
</evidence>
<dbReference type="InterPro" id="IPR002586">
    <property type="entry name" value="CobQ/CobB/MinD/ParA_Nub-bd_dom"/>
</dbReference>
<evidence type="ECO:0000256" key="3">
    <source>
        <dbReference type="ARBA" id="ARBA00022692"/>
    </source>
</evidence>
<dbReference type="EMBL" id="QYUJ01000014">
    <property type="protein sequence ID" value="RJF71953.1"/>
    <property type="molecule type" value="Genomic_DNA"/>
</dbReference>
<dbReference type="CDD" id="cd05387">
    <property type="entry name" value="BY-kinase"/>
    <property type="match status" value="1"/>
</dbReference>
<evidence type="ECO:0000256" key="1">
    <source>
        <dbReference type="ARBA" id="ARBA00004651"/>
    </source>
</evidence>
<keyword evidence="4" id="KW-0547">Nucleotide-binding</keyword>
<evidence type="ECO:0000256" key="6">
    <source>
        <dbReference type="ARBA" id="ARBA00022989"/>
    </source>
</evidence>
<dbReference type="Pfam" id="PF02706">
    <property type="entry name" value="Wzz"/>
    <property type="match status" value="1"/>
</dbReference>
<protein>
    <submittedName>
        <fullName evidence="11">Chromosome partitioning protein</fullName>
    </submittedName>
</protein>
<dbReference type="Pfam" id="PF01656">
    <property type="entry name" value="CbiA"/>
    <property type="match status" value="1"/>
</dbReference>
<reference evidence="11 12" key="1">
    <citation type="submission" date="2018-09" db="EMBL/GenBank/DDBJ databases">
        <authorList>
            <person name="Zhu H."/>
        </authorList>
    </citation>
    <scope>NUCLEOTIDE SEQUENCE [LARGE SCALE GENOMIC DNA]</scope>
    <source>
        <strain evidence="11 12">K2S05-167</strain>
    </source>
</reference>
<keyword evidence="2" id="KW-1003">Cell membrane</keyword>
<keyword evidence="12" id="KW-1185">Reference proteome</keyword>
<evidence type="ECO:0000256" key="4">
    <source>
        <dbReference type="ARBA" id="ARBA00022741"/>
    </source>
</evidence>
<dbReference type="InterPro" id="IPR003856">
    <property type="entry name" value="LPS_length_determ_N"/>
</dbReference>
<accession>A0A418V767</accession>
<keyword evidence="3 8" id="KW-0812">Transmembrane</keyword>
<evidence type="ECO:0000313" key="12">
    <source>
        <dbReference type="Proteomes" id="UP000286287"/>
    </source>
</evidence>
<comment type="caution">
    <text evidence="11">The sequence shown here is derived from an EMBL/GenBank/DDBJ whole genome shotgun (WGS) entry which is preliminary data.</text>
</comment>
<sequence>MTERQTTTISEDLDMERIFRVIRRQWLPILSATLLTTAGTYALSQRQTPIYAATGSVMAAAADVGNSVVNSGVVATPQLPQGAVAEVLQSRRLLKRVTELIQETELPAPQKNQITARIQNELSNNIFTQLTVRARVDALQRGIYEVNALANTPNGARVLADSALTALLEWDTDRAKRGVNLARRTLEGQVRSLDQQLALTPPNSQEREALLAARGQARLNLSQVQVLEQTTTGNLVLLSEANTSRRPIAPRPTRNAALAGLLTFMAGVGLAMILDALRRRVRSGADLINLDVPVIGELPRLRSAQRSQIVNEAFTGELYDPSGFMRVNLTGLAEAAPGQPLSFVVTSARPGEGKSTVVASMASSFAASGQRVLVIDLDVHRPTQHEYWNTSGRPWIPLQGAVEGRPITLLKALIDPQHASAVDLGNGVFLMPAGEGTRREAGILTTQGFTKLVKQWMQGFDIVILDSAPVLSVADSLVIAPRTNGMVLVVEANGTSMNEIQRVLQNVRSTQVNLLGIVLNKLSRGQRGYGYSYSYGKSYSRSGTS</sequence>
<feature type="transmembrane region" description="Helical" evidence="8">
    <location>
        <begin position="256"/>
        <end position="277"/>
    </location>
</feature>
<dbReference type="Proteomes" id="UP000286287">
    <property type="component" value="Unassembled WGS sequence"/>
</dbReference>
<keyword evidence="5" id="KW-0067">ATP-binding</keyword>
<feature type="domain" description="CobQ/CobB/MinD/ParA nucleotide binding" evidence="9">
    <location>
        <begin position="344"/>
        <end position="524"/>
    </location>
</feature>
<evidence type="ECO:0000256" key="5">
    <source>
        <dbReference type="ARBA" id="ARBA00022840"/>
    </source>
</evidence>
<evidence type="ECO:0000256" key="2">
    <source>
        <dbReference type="ARBA" id="ARBA00022475"/>
    </source>
</evidence>
<feature type="domain" description="Polysaccharide chain length determinant N-terminal" evidence="10">
    <location>
        <begin position="11"/>
        <end position="98"/>
    </location>
</feature>
<proteinExistence type="predicted"/>
<dbReference type="SUPFAM" id="SSF52540">
    <property type="entry name" value="P-loop containing nucleoside triphosphate hydrolases"/>
    <property type="match status" value="1"/>
</dbReference>
<evidence type="ECO:0000313" key="11">
    <source>
        <dbReference type="EMBL" id="RJF71953.1"/>
    </source>
</evidence>